<name>A0A8A7KF61_9FIRM</name>
<dbReference type="AlphaFoldDB" id="A0A8A7KF61"/>
<gene>
    <name evidence="1" type="ORF">GM661_05845</name>
</gene>
<dbReference type="RefSeq" id="WP_230869170.1">
    <property type="nucleotide sequence ID" value="NZ_CP046640.1"/>
</dbReference>
<proteinExistence type="predicted"/>
<protein>
    <submittedName>
        <fullName evidence="1">DUF3795 domain-containing protein</fullName>
    </submittedName>
</protein>
<dbReference type="EMBL" id="CP046640">
    <property type="protein sequence ID" value="QTL97537.1"/>
    <property type="molecule type" value="Genomic_DNA"/>
</dbReference>
<reference evidence="1" key="1">
    <citation type="submission" date="2019-12" db="EMBL/GenBank/DDBJ databases">
        <authorList>
            <person name="zhang j."/>
            <person name="sun C.M."/>
        </authorList>
    </citation>
    <scope>NUCLEOTIDE SEQUENCE</scope>
    <source>
        <strain evidence="1">NS-1</strain>
    </source>
</reference>
<keyword evidence="2" id="KW-1185">Reference proteome</keyword>
<dbReference type="Proteomes" id="UP000665020">
    <property type="component" value="Chromosome"/>
</dbReference>
<accession>A0A8A7KF61</accession>
<sequence>MDRKKGIAYCGLACAVCSENKNCVGCRNGDCENEDSCKNFQCCKTKGLEGCWECNEFPCRGSMLDKIRIRAFAKFIKYYSVEYLLDCLDKNEKRGIVYHYPGKLTGDYDLPDTKDDIIDMILNGK</sequence>
<dbReference type="KEGG" id="ifn:GM661_05845"/>
<organism evidence="1 2">
    <name type="scientific">Iocasia fonsfrigidae</name>
    <dbReference type="NCBI Taxonomy" id="2682810"/>
    <lineage>
        <taxon>Bacteria</taxon>
        <taxon>Bacillati</taxon>
        <taxon>Bacillota</taxon>
        <taxon>Clostridia</taxon>
        <taxon>Halanaerobiales</taxon>
        <taxon>Halanaerobiaceae</taxon>
        <taxon>Iocasia</taxon>
    </lineage>
</organism>
<evidence type="ECO:0000313" key="2">
    <source>
        <dbReference type="Proteomes" id="UP000665020"/>
    </source>
</evidence>
<evidence type="ECO:0000313" key="1">
    <source>
        <dbReference type="EMBL" id="QTL97537.1"/>
    </source>
</evidence>